<gene>
    <name evidence="2" type="ORF">K1X13_16880</name>
</gene>
<organism evidence="2 3">
    <name type="scientific">Nocardioides jiangsuensis</name>
    <dbReference type="NCBI Taxonomy" id="2866161"/>
    <lineage>
        <taxon>Bacteria</taxon>
        <taxon>Bacillati</taxon>
        <taxon>Actinomycetota</taxon>
        <taxon>Actinomycetes</taxon>
        <taxon>Propionibacteriales</taxon>
        <taxon>Nocardioidaceae</taxon>
        <taxon>Nocardioides</taxon>
    </lineage>
</organism>
<proteinExistence type="predicted"/>
<feature type="chain" id="PRO_5046269193" description="PepSY domain-containing protein" evidence="1">
    <location>
        <begin position="28"/>
        <end position="115"/>
    </location>
</feature>
<dbReference type="RefSeq" id="WP_221026309.1">
    <property type="nucleotide sequence ID" value="NZ_JAIEZQ010000003.1"/>
</dbReference>
<reference evidence="2 3" key="1">
    <citation type="submission" date="2021-08" db="EMBL/GenBank/DDBJ databases">
        <title>Nocardioides bacterium WL0053 sp. nov., isolated from the sediment.</title>
        <authorList>
            <person name="Wang L."/>
            <person name="Zhang D."/>
            <person name="Zhang A."/>
        </authorList>
    </citation>
    <scope>NUCLEOTIDE SEQUENCE [LARGE SCALE GENOMIC DNA]</scope>
    <source>
        <strain evidence="2 3">WL0053</strain>
    </source>
</reference>
<feature type="signal peptide" evidence="1">
    <location>
        <begin position="1"/>
        <end position="27"/>
    </location>
</feature>
<name>A0ABS7RP37_9ACTN</name>
<keyword evidence="1" id="KW-0732">Signal</keyword>
<dbReference type="Gene3D" id="3.30.505.20">
    <property type="match status" value="1"/>
</dbReference>
<dbReference type="Proteomes" id="UP000754710">
    <property type="component" value="Unassembled WGS sequence"/>
</dbReference>
<dbReference type="EMBL" id="JAIEZQ010000003">
    <property type="protein sequence ID" value="MBY9076511.1"/>
    <property type="molecule type" value="Genomic_DNA"/>
</dbReference>
<evidence type="ECO:0000313" key="2">
    <source>
        <dbReference type="EMBL" id="MBY9076511.1"/>
    </source>
</evidence>
<evidence type="ECO:0008006" key="4">
    <source>
        <dbReference type="Google" id="ProtNLM"/>
    </source>
</evidence>
<evidence type="ECO:0000313" key="3">
    <source>
        <dbReference type="Proteomes" id="UP000754710"/>
    </source>
</evidence>
<protein>
    <recommendedName>
        <fullName evidence="4">PepSY domain-containing protein</fullName>
    </recommendedName>
</protein>
<evidence type="ECO:0000256" key="1">
    <source>
        <dbReference type="SAM" id="SignalP"/>
    </source>
</evidence>
<sequence>MKRTTKAIAFGVTTLAAIGVGTGIAVAAIVDDDADDTEQGNDVSISGKALDRAKEAALAHTGQGTVVDTEVEDDAEGYYEVEVELGDGSVTEVELSSDFKVLGTESEEAEGQDDD</sequence>
<keyword evidence="3" id="KW-1185">Reference proteome</keyword>
<accession>A0ABS7RP37</accession>
<comment type="caution">
    <text evidence="2">The sequence shown here is derived from an EMBL/GenBank/DDBJ whole genome shotgun (WGS) entry which is preliminary data.</text>
</comment>